<sequence>MKRNVDYLLTGLLLFLFARAGWTQQVLPVEDRMLADTIAENVSRNTQQAGYLALISQLTKNTRDEVEATRELQYDYQDHLRQTQSTAGLNVSDQQSPQQSVSQVMIRADHLLDYRFAYELSQAYRAVEEPLQKSQKLYDQLTPYRETSVFTDLASFTSLQQEQLQNRIALEEMNVRRKVQLAQLFRQLAQSKIAQSEELQRKLTQDQAFSMTEAQRLEMLCRLQQCLGESQQLSTRADALLGQVSRPSKAKAYALERYEQAQIRSVMATTPLFNH</sequence>
<protein>
    <submittedName>
        <fullName evidence="1">Uncharacterized protein</fullName>
    </submittedName>
</protein>
<dbReference type="EMBL" id="CP120682">
    <property type="protein sequence ID" value="WKN34428.1"/>
    <property type="molecule type" value="Genomic_DNA"/>
</dbReference>
<reference evidence="1" key="1">
    <citation type="journal article" date="2023" name="Comput. Struct. Biotechnol. J.">
        <title>Discovery of a novel marine Bacteroidetes with a rich repertoire of carbohydrate-active enzymes.</title>
        <authorList>
            <person name="Chen B."/>
            <person name="Liu G."/>
            <person name="Chen Q."/>
            <person name="Wang H."/>
            <person name="Liu L."/>
            <person name="Tang K."/>
        </authorList>
    </citation>
    <scope>NUCLEOTIDE SEQUENCE</scope>
    <source>
        <strain evidence="1">TK19036</strain>
    </source>
</reference>
<accession>A0AA49GJI0</accession>
<reference evidence="1" key="2">
    <citation type="journal article" date="2024" name="Antonie Van Leeuwenhoek">
        <title>Roseihalotalea indica gen. nov., sp. nov., a halophilic Bacteroidetes from mesopelagic Southwest Indian Ocean with higher carbohydrate metabolic potential.</title>
        <authorList>
            <person name="Chen B."/>
            <person name="Zhang M."/>
            <person name="Lin D."/>
            <person name="Ye J."/>
            <person name="Tang K."/>
        </authorList>
    </citation>
    <scope>NUCLEOTIDE SEQUENCE</scope>
    <source>
        <strain evidence="1">TK19036</strain>
    </source>
</reference>
<name>A0AA49GJI0_9BACT</name>
<evidence type="ECO:0000313" key="1">
    <source>
        <dbReference type="EMBL" id="WKN34428.1"/>
    </source>
</evidence>
<proteinExistence type="predicted"/>
<organism evidence="1">
    <name type="scientific">Roseihalotalea indica</name>
    <dbReference type="NCBI Taxonomy" id="2867963"/>
    <lineage>
        <taxon>Bacteria</taxon>
        <taxon>Pseudomonadati</taxon>
        <taxon>Bacteroidota</taxon>
        <taxon>Cytophagia</taxon>
        <taxon>Cytophagales</taxon>
        <taxon>Catalimonadaceae</taxon>
        <taxon>Roseihalotalea</taxon>
    </lineage>
</organism>
<dbReference type="AlphaFoldDB" id="A0AA49GJI0"/>
<gene>
    <name evidence="1" type="ORF">K4G66_18795</name>
</gene>